<dbReference type="CDD" id="cd04301">
    <property type="entry name" value="NAT_SF"/>
    <property type="match status" value="1"/>
</dbReference>
<evidence type="ECO:0000313" key="4">
    <source>
        <dbReference type="EMBL" id="QEX24631.1"/>
    </source>
</evidence>
<dbReference type="SUPFAM" id="SSF55729">
    <property type="entry name" value="Acyl-CoA N-acyltransferases (Nat)"/>
    <property type="match status" value="1"/>
</dbReference>
<dbReference type="PANTHER" id="PTHR43877">
    <property type="entry name" value="AMINOALKYLPHOSPHONATE N-ACETYLTRANSFERASE-RELATED-RELATED"/>
    <property type="match status" value="1"/>
</dbReference>
<dbReference type="EMBL" id="CP042582">
    <property type="protein sequence ID" value="QEX24631.1"/>
    <property type="molecule type" value="Genomic_DNA"/>
</dbReference>
<dbReference type="InterPro" id="IPR000182">
    <property type="entry name" value="GNAT_dom"/>
</dbReference>
<dbReference type="PANTHER" id="PTHR43877:SF5">
    <property type="entry name" value="BLL8307 PROTEIN"/>
    <property type="match status" value="1"/>
</dbReference>
<feature type="domain" description="N-acetyltransferase" evidence="3">
    <location>
        <begin position="6"/>
        <end position="159"/>
    </location>
</feature>
<gene>
    <name evidence="4" type="ORF">FRZ61_45720</name>
</gene>
<keyword evidence="5" id="KW-1185">Reference proteome</keyword>
<dbReference type="KEGG" id="hadh:FRZ61_45720"/>
<dbReference type="Proteomes" id="UP000325797">
    <property type="component" value="Chromosome"/>
</dbReference>
<dbReference type="RefSeq" id="WP_325557996.1">
    <property type="nucleotide sequence ID" value="NZ_DASZSC010000236.1"/>
</dbReference>
<evidence type="ECO:0000256" key="1">
    <source>
        <dbReference type="ARBA" id="ARBA00022679"/>
    </source>
</evidence>
<protein>
    <submittedName>
        <fullName evidence="4">N-acetyltransferase</fullName>
    </submittedName>
</protein>
<proteinExistence type="predicted"/>
<sequence>MGREAATMRIIAGDFGDPRVVALLQYHFTSARAQTAPGSAHALDLAGLQSPDIDFWTIWDGDVLLGFGALKRLSASQGELKSMHIDRIRRGKGAGSAILRHIIAAARARGLTRLSLETGSWDYFLPARALYARHGFVECAPFAGYKPDPNSVFMTLDLRDS</sequence>
<evidence type="ECO:0000259" key="3">
    <source>
        <dbReference type="PROSITE" id="PS51186"/>
    </source>
</evidence>
<name>A0A5J6N466_9PROT</name>
<dbReference type="InterPro" id="IPR050832">
    <property type="entry name" value="Bact_Acetyltransf"/>
</dbReference>
<dbReference type="Pfam" id="PF00583">
    <property type="entry name" value="Acetyltransf_1"/>
    <property type="match status" value="1"/>
</dbReference>
<keyword evidence="2" id="KW-0012">Acyltransferase</keyword>
<evidence type="ECO:0000313" key="5">
    <source>
        <dbReference type="Proteomes" id="UP000325797"/>
    </source>
</evidence>
<reference evidence="4 5" key="1">
    <citation type="submission" date="2019-08" db="EMBL/GenBank/DDBJ databases">
        <title>Hyperibacter terrae gen. nov., sp. nov. and Hyperibacter viscosus sp. nov., two new members in the family Rhodospirillaceae isolated from the rhizosphere of Hypericum perforatum.</title>
        <authorList>
            <person name="Noviana Z."/>
        </authorList>
    </citation>
    <scope>NUCLEOTIDE SEQUENCE [LARGE SCALE GENOMIC DNA]</scope>
    <source>
        <strain evidence="4 5">R5959</strain>
    </source>
</reference>
<dbReference type="PROSITE" id="PS51186">
    <property type="entry name" value="GNAT"/>
    <property type="match status" value="1"/>
</dbReference>
<dbReference type="InterPro" id="IPR016181">
    <property type="entry name" value="Acyl_CoA_acyltransferase"/>
</dbReference>
<dbReference type="GO" id="GO:0016747">
    <property type="term" value="F:acyltransferase activity, transferring groups other than amino-acyl groups"/>
    <property type="evidence" value="ECO:0007669"/>
    <property type="project" value="InterPro"/>
</dbReference>
<dbReference type="Gene3D" id="3.40.630.30">
    <property type="match status" value="1"/>
</dbReference>
<evidence type="ECO:0000256" key="2">
    <source>
        <dbReference type="ARBA" id="ARBA00023315"/>
    </source>
</evidence>
<keyword evidence="1 4" id="KW-0808">Transferase</keyword>
<accession>A0A5J6N466</accession>
<organism evidence="4 5">
    <name type="scientific">Hypericibacter adhaerens</name>
    <dbReference type="NCBI Taxonomy" id="2602016"/>
    <lineage>
        <taxon>Bacteria</taxon>
        <taxon>Pseudomonadati</taxon>
        <taxon>Pseudomonadota</taxon>
        <taxon>Alphaproteobacteria</taxon>
        <taxon>Rhodospirillales</taxon>
        <taxon>Dongiaceae</taxon>
        <taxon>Hypericibacter</taxon>
    </lineage>
</organism>
<dbReference type="AlphaFoldDB" id="A0A5J6N466"/>